<sequence>MKKILIAEDNEGLLKSIASKLRSSGYQTVEAFDGEVALERLRESKPDLVLLDIVMPKYSGFDVLEVMHSDSSLSDIPVIIISNSGQEVEIDRAKKLGAKDFLIKPEFTPDEVLQKIKDNLKD</sequence>
<dbReference type="Pfam" id="PF00072">
    <property type="entry name" value="Response_reg"/>
    <property type="match status" value="1"/>
</dbReference>
<feature type="modified residue" description="4-aspartylphosphate" evidence="2">
    <location>
        <position position="52"/>
    </location>
</feature>
<dbReference type="AlphaFoldDB" id="A0A2H0TGP2"/>
<dbReference type="SMART" id="SM00448">
    <property type="entry name" value="REC"/>
    <property type="match status" value="1"/>
</dbReference>
<evidence type="ECO:0000259" key="3">
    <source>
        <dbReference type="PROSITE" id="PS50110"/>
    </source>
</evidence>
<reference evidence="5" key="1">
    <citation type="submission" date="2017-09" db="EMBL/GenBank/DDBJ databases">
        <title>Depth-based differentiation of microbial function through sediment-hosted aquifers and enrichment of novel symbionts in the deep terrestrial subsurface.</title>
        <authorList>
            <person name="Probst A.J."/>
            <person name="Ladd B."/>
            <person name="Jarett J.K."/>
            <person name="Geller-Mcgrath D.E."/>
            <person name="Sieber C.M.K."/>
            <person name="Emerson J.B."/>
            <person name="Anantharaman K."/>
            <person name="Thomas B.C."/>
            <person name="Malmstrom R."/>
            <person name="Stieglmeier M."/>
            <person name="Klingl A."/>
            <person name="Woyke T."/>
            <person name="Ryan C.M."/>
            <person name="Banfield J.F."/>
        </authorList>
    </citation>
    <scope>NUCLEOTIDE SEQUENCE [LARGE SCALE GENOMIC DNA]</scope>
</reference>
<feature type="domain" description="Response regulatory" evidence="3">
    <location>
        <begin position="3"/>
        <end position="119"/>
    </location>
</feature>
<dbReference type="GO" id="GO:0000160">
    <property type="term" value="P:phosphorelay signal transduction system"/>
    <property type="evidence" value="ECO:0007669"/>
    <property type="project" value="InterPro"/>
</dbReference>
<evidence type="ECO:0000256" key="1">
    <source>
        <dbReference type="ARBA" id="ARBA00022553"/>
    </source>
</evidence>
<gene>
    <name evidence="4" type="ORF">COU46_00165</name>
</gene>
<keyword evidence="1 2" id="KW-0597">Phosphoprotein</keyword>
<evidence type="ECO:0000313" key="5">
    <source>
        <dbReference type="Proteomes" id="UP000229383"/>
    </source>
</evidence>
<proteinExistence type="predicted"/>
<dbReference type="PANTHER" id="PTHR44591">
    <property type="entry name" value="STRESS RESPONSE REGULATOR PROTEIN 1"/>
    <property type="match status" value="1"/>
</dbReference>
<evidence type="ECO:0000313" key="4">
    <source>
        <dbReference type="EMBL" id="PIR70702.1"/>
    </source>
</evidence>
<evidence type="ECO:0000256" key="2">
    <source>
        <dbReference type="PROSITE-ProRule" id="PRU00169"/>
    </source>
</evidence>
<dbReference type="EMBL" id="PFCN01000002">
    <property type="protein sequence ID" value="PIR70702.1"/>
    <property type="molecule type" value="Genomic_DNA"/>
</dbReference>
<dbReference type="InterPro" id="IPR001789">
    <property type="entry name" value="Sig_transdc_resp-reg_receiver"/>
</dbReference>
<dbReference type="InterPro" id="IPR050595">
    <property type="entry name" value="Bact_response_regulator"/>
</dbReference>
<dbReference type="InterPro" id="IPR011006">
    <property type="entry name" value="CheY-like_superfamily"/>
</dbReference>
<dbReference type="Proteomes" id="UP000229383">
    <property type="component" value="Unassembled WGS sequence"/>
</dbReference>
<dbReference type="Gene3D" id="3.40.50.2300">
    <property type="match status" value="1"/>
</dbReference>
<comment type="caution">
    <text evidence="4">The sequence shown here is derived from an EMBL/GenBank/DDBJ whole genome shotgun (WGS) entry which is preliminary data.</text>
</comment>
<name>A0A2H0TGP2_9BACT</name>
<dbReference type="PANTHER" id="PTHR44591:SF3">
    <property type="entry name" value="RESPONSE REGULATORY DOMAIN-CONTAINING PROTEIN"/>
    <property type="match status" value="1"/>
</dbReference>
<protein>
    <submittedName>
        <fullName evidence="4">Response regulator</fullName>
    </submittedName>
</protein>
<accession>A0A2H0TGP2</accession>
<dbReference type="PROSITE" id="PS50110">
    <property type="entry name" value="RESPONSE_REGULATORY"/>
    <property type="match status" value="1"/>
</dbReference>
<organism evidence="4 5">
    <name type="scientific">Candidatus Niyogibacteria bacterium CG10_big_fil_rev_8_21_14_0_10_42_19</name>
    <dbReference type="NCBI Taxonomy" id="1974725"/>
    <lineage>
        <taxon>Bacteria</taxon>
        <taxon>Candidatus Niyogiibacteriota</taxon>
    </lineage>
</organism>
<dbReference type="SUPFAM" id="SSF52172">
    <property type="entry name" value="CheY-like"/>
    <property type="match status" value="1"/>
</dbReference>